<sequence>MDRATGGDSKSWWGGGGLVDASPWWRYSFLGSETAWWYAVSGSRRPVSGLPGDAPLVRRTLPGGVVGPELRLARAVS</sequence>
<reference evidence="1" key="1">
    <citation type="submission" date="2022-05" db="EMBL/GenBank/DDBJ databases">
        <title>The Musa troglodytarum L. genome provides insights into the mechanism of non-climacteric behaviour and enrichment of carotenoids.</title>
        <authorList>
            <person name="Wang J."/>
        </authorList>
    </citation>
    <scope>NUCLEOTIDE SEQUENCE</scope>
    <source>
        <tissue evidence="1">Leaf</tissue>
    </source>
</reference>
<evidence type="ECO:0000313" key="2">
    <source>
        <dbReference type="Proteomes" id="UP001055439"/>
    </source>
</evidence>
<name>A0A9E7GEX4_9LILI</name>
<dbReference type="AlphaFoldDB" id="A0A9E7GEX4"/>
<proteinExistence type="predicted"/>
<protein>
    <submittedName>
        <fullName evidence="1">Uncharacterized protein</fullName>
    </submittedName>
</protein>
<organism evidence="1 2">
    <name type="scientific">Musa troglodytarum</name>
    <name type="common">fe'i banana</name>
    <dbReference type="NCBI Taxonomy" id="320322"/>
    <lineage>
        <taxon>Eukaryota</taxon>
        <taxon>Viridiplantae</taxon>
        <taxon>Streptophyta</taxon>
        <taxon>Embryophyta</taxon>
        <taxon>Tracheophyta</taxon>
        <taxon>Spermatophyta</taxon>
        <taxon>Magnoliopsida</taxon>
        <taxon>Liliopsida</taxon>
        <taxon>Zingiberales</taxon>
        <taxon>Musaceae</taxon>
        <taxon>Musa</taxon>
    </lineage>
</organism>
<dbReference type="EMBL" id="CP097508">
    <property type="protein sequence ID" value="URE13435.1"/>
    <property type="molecule type" value="Genomic_DNA"/>
</dbReference>
<keyword evidence="2" id="KW-1185">Reference proteome</keyword>
<accession>A0A9E7GEX4</accession>
<gene>
    <name evidence="1" type="ORF">MUK42_20396</name>
</gene>
<dbReference type="Proteomes" id="UP001055439">
    <property type="component" value="Chromosome 6"/>
</dbReference>
<evidence type="ECO:0000313" key="1">
    <source>
        <dbReference type="EMBL" id="URE13435.1"/>
    </source>
</evidence>